<comment type="caution">
    <text evidence="1">The sequence shown here is derived from an EMBL/GenBank/DDBJ whole genome shotgun (WGS) entry which is preliminary data.</text>
</comment>
<organism evidence="1 2">
    <name type="scientific">Thelohanellus kitauei</name>
    <name type="common">Myxosporean</name>
    <dbReference type="NCBI Taxonomy" id="669202"/>
    <lineage>
        <taxon>Eukaryota</taxon>
        <taxon>Metazoa</taxon>
        <taxon>Cnidaria</taxon>
        <taxon>Myxozoa</taxon>
        <taxon>Myxosporea</taxon>
        <taxon>Bivalvulida</taxon>
        <taxon>Platysporina</taxon>
        <taxon>Myxobolidae</taxon>
        <taxon>Thelohanellus</taxon>
    </lineage>
</organism>
<keyword evidence="2" id="KW-1185">Reference proteome</keyword>
<proteinExistence type="predicted"/>
<dbReference type="Proteomes" id="UP000031668">
    <property type="component" value="Unassembled WGS sequence"/>
</dbReference>
<protein>
    <submittedName>
        <fullName evidence="1">Uncharacterized protein</fullName>
    </submittedName>
</protein>
<evidence type="ECO:0000313" key="2">
    <source>
        <dbReference type="Proteomes" id="UP000031668"/>
    </source>
</evidence>
<reference evidence="1 2" key="1">
    <citation type="journal article" date="2014" name="Genome Biol. Evol.">
        <title>The genome of the myxosporean Thelohanellus kitauei shows adaptations to nutrient acquisition within its fish host.</title>
        <authorList>
            <person name="Yang Y."/>
            <person name="Xiong J."/>
            <person name="Zhou Z."/>
            <person name="Huo F."/>
            <person name="Miao W."/>
            <person name="Ran C."/>
            <person name="Liu Y."/>
            <person name="Zhang J."/>
            <person name="Feng J."/>
            <person name="Wang M."/>
            <person name="Wang M."/>
            <person name="Wang L."/>
            <person name="Yao B."/>
        </authorList>
    </citation>
    <scope>NUCLEOTIDE SEQUENCE [LARGE SCALE GENOMIC DNA]</scope>
    <source>
        <strain evidence="1">Wuqing</strain>
    </source>
</reference>
<dbReference type="AlphaFoldDB" id="A0A0C2ISW5"/>
<gene>
    <name evidence="1" type="ORF">RF11_10926</name>
</gene>
<sequence>MGIVLKYYDLINFSLIDTQEERYNLRIAKCGHGSSFPFSYANTQGKRIDVQILLGFQSTFFSEFRFTIYQPNEIPVLILEDLMPACVFMTRIVRNQDYVLKRHPYHSVRPNIFTYYNKNVSDLCYMTAVICSLTRLMAEDSF</sequence>
<name>A0A0C2ISW5_THEKT</name>
<evidence type="ECO:0000313" key="1">
    <source>
        <dbReference type="EMBL" id="KII68529.1"/>
    </source>
</evidence>
<dbReference type="EMBL" id="JWZT01002833">
    <property type="protein sequence ID" value="KII68529.1"/>
    <property type="molecule type" value="Genomic_DNA"/>
</dbReference>
<accession>A0A0C2ISW5</accession>